<keyword evidence="3" id="KW-1185">Reference proteome</keyword>
<accession>A0A058Z7Y4</accession>
<feature type="compositionally biased region" description="Polar residues" evidence="1">
    <location>
        <begin position="72"/>
        <end position="81"/>
    </location>
</feature>
<sequence length="309" mass="32695">MERVYFFLSSISCLNPVLDCCPGMWRSHTTSDLAYRHPDDTFDSFIIDDDDDEDDDFDAILNRQAGLKPTGQGRSLTSMTTGHMAGPPASAQQPHLTSGPASQMAHPHPPPQQQLPRGLFTQYSTPVDDFAPAAGAQAPASIPAIQPPPPALASQFGHIDRLISRTLDTPSAPTSFPAGLDDGAQWGDDAWGSFSDEDLDRDHDLLGDSSSPAESPPLPSKDHPQPAAPEPAAPEQVPTPPEAASPTLASEVLDEGLALPPPASEITTDAPAEPTTEHFSLDLPDDVLELLADLENDDSLGGVLGAEHL</sequence>
<dbReference type="AlphaFoldDB" id="A0A058Z7Y4"/>
<evidence type="ECO:0000313" key="2">
    <source>
        <dbReference type="EMBL" id="KCV70231.1"/>
    </source>
</evidence>
<dbReference type="EMBL" id="KB932204">
    <property type="protein sequence ID" value="KCV70231.1"/>
    <property type="molecule type" value="Genomic_DNA"/>
</dbReference>
<organism evidence="2">
    <name type="scientific">Fonticula alba</name>
    <name type="common">Slime mold</name>
    <dbReference type="NCBI Taxonomy" id="691883"/>
    <lineage>
        <taxon>Eukaryota</taxon>
        <taxon>Rotosphaerida</taxon>
        <taxon>Fonticulaceae</taxon>
        <taxon>Fonticula</taxon>
    </lineage>
</organism>
<dbReference type="GeneID" id="20527286"/>
<feature type="compositionally biased region" description="Pro residues" evidence="1">
    <location>
        <begin position="226"/>
        <end position="243"/>
    </location>
</feature>
<protein>
    <submittedName>
        <fullName evidence="2">Uncharacterized protein</fullName>
    </submittedName>
</protein>
<dbReference type="RefSeq" id="XP_009494747.1">
    <property type="nucleotide sequence ID" value="XM_009496472.1"/>
</dbReference>
<proteinExistence type="predicted"/>
<reference evidence="2" key="1">
    <citation type="submission" date="2013-04" db="EMBL/GenBank/DDBJ databases">
        <title>The Genome Sequence of Fonticula alba ATCC 38817.</title>
        <authorList>
            <consortium name="The Broad Institute Genomics Platform"/>
            <person name="Russ C."/>
            <person name="Cuomo C."/>
            <person name="Burger G."/>
            <person name="Gray M.W."/>
            <person name="Holland P.W.H."/>
            <person name="King N."/>
            <person name="Lang F.B.F."/>
            <person name="Roger A.J."/>
            <person name="Ruiz-Trillo I."/>
            <person name="Brown M."/>
            <person name="Walker B."/>
            <person name="Young S."/>
            <person name="Zeng Q."/>
            <person name="Gargeya S."/>
            <person name="Fitzgerald M."/>
            <person name="Haas B."/>
            <person name="Abouelleil A."/>
            <person name="Allen A.W."/>
            <person name="Alvarado L."/>
            <person name="Arachchi H.M."/>
            <person name="Berlin A.M."/>
            <person name="Chapman S.B."/>
            <person name="Gainer-Dewar J."/>
            <person name="Goldberg J."/>
            <person name="Griggs A."/>
            <person name="Gujja S."/>
            <person name="Hansen M."/>
            <person name="Howarth C."/>
            <person name="Imamovic A."/>
            <person name="Ireland A."/>
            <person name="Larimer J."/>
            <person name="McCowan C."/>
            <person name="Murphy C."/>
            <person name="Pearson M."/>
            <person name="Poon T.W."/>
            <person name="Priest M."/>
            <person name="Roberts A."/>
            <person name="Saif S."/>
            <person name="Shea T."/>
            <person name="Sisk P."/>
            <person name="Sykes S."/>
            <person name="Wortman J."/>
            <person name="Nusbaum C."/>
            <person name="Birren B."/>
        </authorList>
    </citation>
    <scope>NUCLEOTIDE SEQUENCE [LARGE SCALE GENOMIC DNA]</scope>
    <source>
        <strain evidence="2">ATCC 38817</strain>
    </source>
</reference>
<name>A0A058Z7Y4_FONAL</name>
<gene>
    <name evidence="2" type="ORF">H696_02561</name>
</gene>
<feature type="region of interest" description="Disordered" evidence="1">
    <location>
        <begin position="62"/>
        <end position="118"/>
    </location>
</feature>
<feature type="compositionally biased region" description="Low complexity" evidence="1">
    <location>
        <begin position="178"/>
        <end position="192"/>
    </location>
</feature>
<evidence type="ECO:0000256" key="1">
    <source>
        <dbReference type="SAM" id="MobiDB-lite"/>
    </source>
</evidence>
<evidence type="ECO:0000313" key="3">
    <source>
        <dbReference type="Proteomes" id="UP000030693"/>
    </source>
</evidence>
<feature type="region of interest" description="Disordered" evidence="1">
    <location>
        <begin position="167"/>
        <end position="279"/>
    </location>
</feature>
<dbReference type="Proteomes" id="UP000030693">
    <property type="component" value="Unassembled WGS sequence"/>
</dbReference>